<name>A0AAN8QJZ3_9TELE</name>
<keyword evidence="3" id="KW-1185">Reference proteome</keyword>
<accession>A0AAN8QJZ3</accession>
<organism evidence="2 3">
    <name type="scientific">Coregonus suidteri</name>
    <dbReference type="NCBI Taxonomy" id="861788"/>
    <lineage>
        <taxon>Eukaryota</taxon>
        <taxon>Metazoa</taxon>
        <taxon>Chordata</taxon>
        <taxon>Craniata</taxon>
        <taxon>Vertebrata</taxon>
        <taxon>Euteleostomi</taxon>
        <taxon>Actinopterygii</taxon>
        <taxon>Neopterygii</taxon>
        <taxon>Teleostei</taxon>
        <taxon>Protacanthopterygii</taxon>
        <taxon>Salmoniformes</taxon>
        <taxon>Salmonidae</taxon>
        <taxon>Coregoninae</taxon>
        <taxon>Coregonus</taxon>
    </lineage>
</organism>
<dbReference type="EMBL" id="JAGTTL010000038">
    <property type="protein sequence ID" value="KAK6292312.1"/>
    <property type="molecule type" value="Genomic_DNA"/>
</dbReference>
<protein>
    <submittedName>
        <fullName evidence="2">Uncharacterized protein</fullName>
    </submittedName>
</protein>
<comment type="caution">
    <text evidence="2">The sequence shown here is derived from an EMBL/GenBank/DDBJ whole genome shotgun (WGS) entry which is preliminary data.</text>
</comment>
<feature type="compositionally biased region" description="Low complexity" evidence="1">
    <location>
        <begin position="76"/>
        <end position="89"/>
    </location>
</feature>
<feature type="non-terminal residue" evidence="2">
    <location>
        <position position="1"/>
    </location>
</feature>
<feature type="region of interest" description="Disordered" evidence="1">
    <location>
        <begin position="70"/>
        <end position="89"/>
    </location>
</feature>
<gene>
    <name evidence="2" type="ORF">J4Q44_G00368960</name>
</gene>
<reference evidence="2 3" key="1">
    <citation type="submission" date="2021-04" db="EMBL/GenBank/DDBJ databases">
        <authorList>
            <person name="De Guttry C."/>
            <person name="Zahm M."/>
            <person name="Klopp C."/>
            <person name="Cabau C."/>
            <person name="Louis A."/>
            <person name="Berthelot C."/>
            <person name="Parey E."/>
            <person name="Roest Crollius H."/>
            <person name="Montfort J."/>
            <person name="Robinson-Rechavi M."/>
            <person name="Bucao C."/>
            <person name="Bouchez O."/>
            <person name="Gislard M."/>
            <person name="Lluch J."/>
            <person name="Milhes M."/>
            <person name="Lampietro C."/>
            <person name="Lopez Roques C."/>
            <person name="Donnadieu C."/>
            <person name="Braasch I."/>
            <person name="Desvignes T."/>
            <person name="Postlethwait J."/>
            <person name="Bobe J."/>
            <person name="Wedekind C."/>
            <person name="Guiguen Y."/>
        </authorList>
    </citation>
    <scope>NUCLEOTIDE SEQUENCE [LARGE SCALE GENOMIC DNA]</scope>
    <source>
        <strain evidence="2">Cs_M1</strain>
        <tissue evidence="2">Blood</tissue>
    </source>
</reference>
<sequence length="89" mass="9824">LRQREETGRVFFLSQILKWAARAVHNTVKQHLPPAFFSSSFVFLLSSTNIFRVTLIAYLPVDSCISLQQEDPPSQARAPGRPVAGGVVG</sequence>
<dbReference type="AlphaFoldDB" id="A0AAN8QJZ3"/>
<evidence type="ECO:0000313" key="2">
    <source>
        <dbReference type="EMBL" id="KAK6292312.1"/>
    </source>
</evidence>
<dbReference type="Proteomes" id="UP001356427">
    <property type="component" value="Unassembled WGS sequence"/>
</dbReference>
<evidence type="ECO:0000313" key="3">
    <source>
        <dbReference type="Proteomes" id="UP001356427"/>
    </source>
</evidence>
<evidence type="ECO:0000256" key="1">
    <source>
        <dbReference type="SAM" id="MobiDB-lite"/>
    </source>
</evidence>
<proteinExistence type="predicted"/>